<dbReference type="GO" id="GO:0005776">
    <property type="term" value="C:autophagosome"/>
    <property type="evidence" value="ECO:0007669"/>
    <property type="project" value="TreeGrafter"/>
</dbReference>
<evidence type="ECO:0000256" key="9">
    <source>
        <dbReference type="RuleBase" id="RU000304"/>
    </source>
</evidence>
<dbReference type="EMBL" id="LDAU01000040">
    <property type="protein sequence ID" value="KRX10046.1"/>
    <property type="molecule type" value="Genomic_DNA"/>
</dbReference>
<dbReference type="SUPFAM" id="SSF56112">
    <property type="entry name" value="Protein kinase-like (PK-like)"/>
    <property type="match status" value="1"/>
</dbReference>
<feature type="binding site" evidence="7">
    <location>
        <position position="149"/>
    </location>
    <ligand>
        <name>Mg(2+)</name>
        <dbReference type="ChEBI" id="CHEBI:18420"/>
    </ligand>
</feature>
<feature type="active site" description="Proton acceptor" evidence="6">
    <location>
        <position position="144"/>
    </location>
</feature>
<evidence type="ECO:0000256" key="6">
    <source>
        <dbReference type="PIRSR" id="PIRSR000615-1"/>
    </source>
</evidence>
<keyword evidence="4 11" id="KW-0418">Kinase</keyword>
<dbReference type="AlphaFoldDB" id="A0A0V0R6E0"/>
<dbReference type="SMART" id="SM00220">
    <property type="entry name" value="S_TKc"/>
    <property type="match status" value="1"/>
</dbReference>
<dbReference type="PROSITE" id="PS50011">
    <property type="entry name" value="PROTEIN_KINASE_DOM"/>
    <property type="match status" value="1"/>
</dbReference>
<dbReference type="OrthoDB" id="343108at2759"/>
<dbReference type="FunFam" id="1.10.510.10:FF:000571">
    <property type="entry name" value="Maternal embryonic leucine zipper kinase"/>
    <property type="match status" value="1"/>
</dbReference>
<dbReference type="GO" id="GO:0005524">
    <property type="term" value="F:ATP binding"/>
    <property type="evidence" value="ECO:0007669"/>
    <property type="project" value="UniProtKB-UniRule"/>
</dbReference>
<evidence type="ECO:0000256" key="4">
    <source>
        <dbReference type="ARBA" id="ARBA00022777"/>
    </source>
</evidence>
<feature type="domain" description="Protein kinase" evidence="10">
    <location>
        <begin position="15"/>
        <end position="278"/>
    </location>
</feature>
<dbReference type="GO" id="GO:0010506">
    <property type="term" value="P:regulation of autophagy"/>
    <property type="evidence" value="ECO:0007669"/>
    <property type="project" value="InterPro"/>
</dbReference>
<evidence type="ECO:0000256" key="7">
    <source>
        <dbReference type="PIRSR" id="PIRSR000615-3"/>
    </source>
</evidence>
<reference evidence="11 12" key="1">
    <citation type="journal article" date="2015" name="Sci. Rep.">
        <title>Genome of the facultative scuticociliatosis pathogen Pseudocohnilembus persalinus provides insight into its virulence through horizontal gene transfer.</title>
        <authorList>
            <person name="Xiong J."/>
            <person name="Wang G."/>
            <person name="Cheng J."/>
            <person name="Tian M."/>
            <person name="Pan X."/>
            <person name="Warren A."/>
            <person name="Jiang C."/>
            <person name="Yuan D."/>
            <person name="Miao W."/>
        </authorList>
    </citation>
    <scope>NUCLEOTIDE SEQUENCE [LARGE SCALE GENOMIC DNA]</scope>
    <source>
        <strain evidence="11">36N120E</strain>
    </source>
</reference>
<sequence>MKKIKIDDEQSYYELNSEAILGQGSFGKVYEGYKIIMENGQQLNRIRVAAKAIDVEQIEKKQMKKNLQNEILILKKLKSKYIVEVLDVTLTKKNVYIFLEFCQGDLRKLLNQKGRLTQVEALNYLKQIVEGYTLLKENDIIHRDIKPENVLLDMQDIAKLSDFGLSKILTSKGLQETMTQGVGTPKYKSLEMIQNQKNYDYKIDIWSIGITLYEMIFGVTPWTGNNLPELNYNITNKSLSFDQNVHCDESIKDLIRRMLDKDPQSRISFQELKQHPFIAEEKSKLAANKSELIDSFQGIKSDEVHNKWVK</sequence>
<dbReference type="PROSITE" id="PS00108">
    <property type="entry name" value="PROTEIN_KINASE_ST"/>
    <property type="match status" value="1"/>
</dbReference>
<evidence type="ECO:0000256" key="8">
    <source>
        <dbReference type="PROSITE-ProRule" id="PRU10141"/>
    </source>
</evidence>
<dbReference type="GO" id="GO:0000407">
    <property type="term" value="C:phagophore assembly site"/>
    <property type="evidence" value="ECO:0007669"/>
    <property type="project" value="TreeGrafter"/>
</dbReference>
<dbReference type="InterPro" id="IPR000719">
    <property type="entry name" value="Prot_kinase_dom"/>
</dbReference>
<evidence type="ECO:0000256" key="2">
    <source>
        <dbReference type="ARBA" id="ARBA00022679"/>
    </source>
</evidence>
<dbReference type="InParanoid" id="A0A0V0R6E0"/>
<keyword evidence="7" id="KW-0460">Magnesium</keyword>
<comment type="subunit">
    <text evidence="1">Monomer.</text>
</comment>
<dbReference type="InterPro" id="IPR008271">
    <property type="entry name" value="Ser/Thr_kinase_AS"/>
</dbReference>
<keyword evidence="2" id="KW-0808">Transferase</keyword>
<organism evidence="11 12">
    <name type="scientific">Pseudocohnilembus persalinus</name>
    <name type="common">Ciliate</name>
    <dbReference type="NCBI Taxonomy" id="266149"/>
    <lineage>
        <taxon>Eukaryota</taxon>
        <taxon>Sar</taxon>
        <taxon>Alveolata</taxon>
        <taxon>Ciliophora</taxon>
        <taxon>Intramacronucleata</taxon>
        <taxon>Oligohymenophorea</taxon>
        <taxon>Scuticociliatia</taxon>
        <taxon>Philasterida</taxon>
        <taxon>Pseudocohnilembidae</taxon>
        <taxon>Pseudocohnilembus</taxon>
    </lineage>
</organism>
<dbReference type="Gene3D" id="1.10.510.10">
    <property type="entry name" value="Transferase(Phosphotransferase) domain 1"/>
    <property type="match status" value="1"/>
</dbReference>
<dbReference type="GO" id="GO:0016020">
    <property type="term" value="C:membrane"/>
    <property type="evidence" value="ECO:0007669"/>
    <property type="project" value="TreeGrafter"/>
</dbReference>
<evidence type="ECO:0000313" key="12">
    <source>
        <dbReference type="Proteomes" id="UP000054937"/>
    </source>
</evidence>
<dbReference type="PANTHER" id="PTHR24348">
    <property type="entry name" value="SERINE/THREONINE-PROTEIN KINASE UNC-51-RELATED"/>
    <property type="match status" value="1"/>
</dbReference>
<feature type="binding site" evidence="7">
    <location>
        <position position="162"/>
    </location>
    <ligand>
        <name>Mg(2+)</name>
        <dbReference type="ChEBI" id="CHEBI:18420"/>
    </ligand>
</feature>
<dbReference type="Pfam" id="PF00069">
    <property type="entry name" value="Pkinase"/>
    <property type="match status" value="1"/>
</dbReference>
<dbReference type="InterPro" id="IPR017441">
    <property type="entry name" value="Protein_kinase_ATP_BS"/>
</dbReference>
<protein>
    <submittedName>
        <fullName evidence="11">Protein kinase-like domain</fullName>
    </submittedName>
</protein>
<dbReference type="InterPro" id="IPR011009">
    <property type="entry name" value="Kinase-like_dom_sf"/>
</dbReference>
<accession>A0A0V0R6E0</accession>
<evidence type="ECO:0000256" key="3">
    <source>
        <dbReference type="ARBA" id="ARBA00022741"/>
    </source>
</evidence>
<dbReference type="Proteomes" id="UP000054937">
    <property type="component" value="Unassembled WGS sequence"/>
</dbReference>
<keyword evidence="7" id="KW-0479">Metal-binding</keyword>
<comment type="similarity">
    <text evidence="9">Belongs to the protein kinase superfamily.</text>
</comment>
<keyword evidence="3 8" id="KW-0547">Nucleotide-binding</keyword>
<gene>
    <name evidence="11" type="ORF">PPERSA_08449</name>
</gene>
<evidence type="ECO:0000313" key="11">
    <source>
        <dbReference type="EMBL" id="KRX10046.1"/>
    </source>
</evidence>
<dbReference type="PROSITE" id="PS00107">
    <property type="entry name" value="PROTEIN_KINASE_ATP"/>
    <property type="match status" value="1"/>
</dbReference>
<comment type="caution">
    <text evidence="11">The sequence shown here is derived from an EMBL/GenBank/DDBJ whole genome shotgun (WGS) entry which is preliminary data.</text>
</comment>
<dbReference type="GO" id="GO:0004674">
    <property type="term" value="F:protein serine/threonine kinase activity"/>
    <property type="evidence" value="ECO:0007669"/>
    <property type="project" value="UniProtKB-KW"/>
</dbReference>
<dbReference type="PIRSF" id="PIRSF000615">
    <property type="entry name" value="TyrPK_CSF1-R"/>
    <property type="match status" value="1"/>
</dbReference>
<evidence type="ECO:0000259" key="10">
    <source>
        <dbReference type="PROSITE" id="PS50011"/>
    </source>
</evidence>
<keyword evidence="12" id="KW-1185">Reference proteome</keyword>
<evidence type="ECO:0000256" key="1">
    <source>
        <dbReference type="ARBA" id="ARBA00011245"/>
    </source>
</evidence>
<dbReference type="OMA" id="REHPWTT"/>
<dbReference type="GO" id="GO:0000045">
    <property type="term" value="P:autophagosome assembly"/>
    <property type="evidence" value="ECO:0007669"/>
    <property type="project" value="TreeGrafter"/>
</dbReference>
<dbReference type="PANTHER" id="PTHR24348:SF22">
    <property type="entry name" value="NON-SPECIFIC SERINE_THREONINE PROTEIN KINASE"/>
    <property type="match status" value="1"/>
</dbReference>
<keyword evidence="9" id="KW-0723">Serine/threonine-protein kinase</keyword>
<name>A0A0V0R6E0_PSEPJ</name>
<evidence type="ECO:0000256" key="5">
    <source>
        <dbReference type="ARBA" id="ARBA00022840"/>
    </source>
</evidence>
<keyword evidence="5 8" id="KW-0067">ATP-binding</keyword>
<dbReference type="InterPro" id="IPR045269">
    <property type="entry name" value="Atg1-like"/>
</dbReference>
<proteinExistence type="inferred from homology"/>
<dbReference type="GO" id="GO:0046872">
    <property type="term" value="F:metal ion binding"/>
    <property type="evidence" value="ECO:0007669"/>
    <property type="project" value="UniProtKB-KW"/>
</dbReference>
<dbReference type="GO" id="GO:0005829">
    <property type="term" value="C:cytosol"/>
    <property type="evidence" value="ECO:0007669"/>
    <property type="project" value="TreeGrafter"/>
</dbReference>
<feature type="binding site" evidence="8">
    <location>
        <position position="51"/>
    </location>
    <ligand>
        <name>ATP</name>
        <dbReference type="ChEBI" id="CHEBI:30616"/>
    </ligand>
</feature>